<name>A0ABD1QSX7_9LAMI</name>
<dbReference type="EMBL" id="JBFOLK010000010">
    <property type="protein sequence ID" value="KAL2479307.1"/>
    <property type="molecule type" value="Genomic_DNA"/>
</dbReference>
<sequence>MRVSSSIVYHSSHNGLIEWIHAKFLVSTCKLFFNFRENRVFRLNSLKSLQESYCAGSPHRWLVILNKKEDSFLMEIIPRTGFSTARKRNFSALGSVHETENEEFEIKYKCEKDSVPTN</sequence>
<organism evidence="1 2">
    <name type="scientific">Abeliophyllum distichum</name>
    <dbReference type="NCBI Taxonomy" id="126358"/>
    <lineage>
        <taxon>Eukaryota</taxon>
        <taxon>Viridiplantae</taxon>
        <taxon>Streptophyta</taxon>
        <taxon>Embryophyta</taxon>
        <taxon>Tracheophyta</taxon>
        <taxon>Spermatophyta</taxon>
        <taxon>Magnoliopsida</taxon>
        <taxon>eudicotyledons</taxon>
        <taxon>Gunneridae</taxon>
        <taxon>Pentapetalae</taxon>
        <taxon>asterids</taxon>
        <taxon>lamiids</taxon>
        <taxon>Lamiales</taxon>
        <taxon>Oleaceae</taxon>
        <taxon>Forsythieae</taxon>
        <taxon>Abeliophyllum</taxon>
    </lineage>
</organism>
<proteinExistence type="predicted"/>
<keyword evidence="2" id="KW-1185">Reference proteome</keyword>
<gene>
    <name evidence="1" type="ORF">Adt_32273</name>
</gene>
<accession>A0ABD1QSX7</accession>
<reference evidence="2" key="1">
    <citation type="submission" date="2024-07" db="EMBL/GenBank/DDBJ databases">
        <title>Two chromosome-level genome assemblies of Korean endemic species Abeliophyllum distichum and Forsythia ovata (Oleaceae).</title>
        <authorList>
            <person name="Jang H."/>
        </authorList>
    </citation>
    <scope>NUCLEOTIDE SEQUENCE [LARGE SCALE GENOMIC DNA]</scope>
</reference>
<evidence type="ECO:0000313" key="2">
    <source>
        <dbReference type="Proteomes" id="UP001604336"/>
    </source>
</evidence>
<protein>
    <submittedName>
        <fullName evidence="1">F-box protein-like</fullName>
    </submittedName>
</protein>
<comment type="caution">
    <text evidence="1">The sequence shown here is derived from an EMBL/GenBank/DDBJ whole genome shotgun (WGS) entry which is preliminary data.</text>
</comment>
<dbReference type="Proteomes" id="UP001604336">
    <property type="component" value="Unassembled WGS sequence"/>
</dbReference>
<evidence type="ECO:0000313" key="1">
    <source>
        <dbReference type="EMBL" id="KAL2479307.1"/>
    </source>
</evidence>
<dbReference type="AlphaFoldDB" id="A0ABD1QSX7"/>